<dbReference type="Pfam" id="PF06296">
    <property type="entry name" value="RelE"/>
    <property type="match status" value="1"/>
</dbReference>
<evidence type="ECO:0000313" key="1">
    <source>
        <dbReference type="EMBL" id="USV01496.1"/>
    </source>
</evidence>
<sequence>MRTFKTCWFSRKARAHGITDKALCRAVKDVQRGLAADLGGGVFKKRLNHNRDRALVLAKNGRHWVFVFLFSKQAQANITGVELQAFRKLAMQFGALSDDLVESLVVKKEWMEICHEAGKNVSEPGL</sequence>
<dbReference type="EMBL" id="CP074347">
    <property type="protein sequence ID" value="USV01496.1"/>
    <property type="molecule type" value="Genomic_DNA"/>
</dbReference>
<dbReference type="Proteomes" id="UP001056873">
    <property type="component" value="Chromosome"/>
</dbReference>
<proteinExistence type="predicted"/>
<dbReference type="PIRSF" id="PIRSF018634">
    <property type="entry name" value="UCP018634"/>
    <property type="match status" value="1"/>
</dbReference>
<gene>
    <name evidence="1" type="ORF">KFQ06_02865</name>
</gene>
<keyword evidence="2" id="KW-1185">Reference proteome</keyword>
<dbReference type="RefSeq" id="WP_234588249.1">
    <property type="nucleotide sequence ID" value="NZ_CAMIPG010000003.1"/>
</dbReference>
<dbReference type="InterPro" id="IPR009387">
    <property type="entry name" value="HigB-2"/>
</dbReference>
<protein>
    <submittedName>
        <fullName evidence="1">Type II toxin-antitoxin system RelE/ParE family toxin</fullName>
    </submittedName>
</protein>
<evidence type="ECO:0000313" key="2">
    <source>
        <dbReference type="Proteomes" id="UP001056873"/>
    </source>
</evidence>
<name>A0ABY5CTU4_9GAMM</name>
<accession>A0ABY5CTU4</accession>
<dbReference type="GeneID" id="75020764"/>
<organism evidence="1 2">
    <name type="scientific">Serratia entomophila</name>
    <dbReference type="NCBI Taxonomy" id="42906"/>
    <lineage>
        <taxon>Bacteria</taxon>
        <taxon>Pseudomonadati</taxon>
        <taxon>Pseudomonadota</taxon>
        <taxon>Gammaproteobacteria</taxon>
        <taxon>Enterobacterales</taxon>
        <taxon>Yersiniaceae</taxon>
        <taxon>Serratia</taxon>
    </lineage>
</organism>
<reference evidence="1" key="1">
    <citation type="journal article" date="2022" name="BMC Genomics">
        <title>Genome sequence of the entomopathogenic Serratia entomophila isolate 626 and characterisation of the species specific itaconate degradation pathway.</title>
        <authorList>
            <person name="Vaughan A.L."/>
            <person name="Altermann E."/>
            <person name="Glare T.R."/>
            <person name="Hurst M.R.H."/>
        </authorList>
    </citation>
    <scope>NUCLEOTIDE SEQUENCE</scope>
    <source>
        <strain evidence="1">626</strain>
    </source>
</reference>